<keyword evidence="4" id="KW-0479">Metal-binding</keyword>
<dbReference type="GO" id="GO:0046872">
    <property type="term" value="F:metal ion binding"/>
    <property type="evidence" value="ECO:0007669"/>
    <property type="project" value="UniProtKB-KW"/>
</dbReference>
<evidence type="ECO:0000256" key="1">
    <source>
        <dbReference type="ARBA" id="ARBA00001947"/>
    </source>
</evidence>
<evidence type="ECO:0000256" key="3">
    <source>
        <dbReference type="ARBA" id="ARBA00010286"/>
    </source>
</evidence>
<dbReference type="Gene3D" id="3.20.20.140">
    <property type="entry name" value="Metal-dependent hydrolases"/>
    <property type="match status" value="1"/>
</dbReference>
<reference evidence="7 8" key="1">
    <citation type="submission" date="2015-03" db="EMBL/GenBank/DDBJ databases">
        <title>Draft genome sequence of Luteibacter yeojuensis strain SU11.</title>
        <authorList>
            <person name="Sulaiman J."/>
            <person name="Priya K."/>
            <person name="Chan K.-G."/>
        </authorList>
    </citation>
    <scope>NUCLEOTIDE SEQUENCE [LARGE SCALE GENOMIC DNA]</scope>
    <source>
        <strain evidence="7 8">SU11</strain>
    </source>
</reference>
<dbReference type="PATRIC" id="fig|345309.4.peg.417"/>
<dbReference type="InterPro" id="IPR050138">
    <property type="entry name" value="DHOase/Allantoinase_Hydrolase"/>
</dbReference>
<organism evidence="7 8">
    <name type="scientific">Luteibacter yeojuensis</name>
    <dbReference type="NCBI Taxonomy" id="345309"/>
    <lineage>
        <taxon>Bacteria</taxon>
        <taxon>Pseudomonadati</taxon>
        <taxon>Pseudomonadota</taxon>
        <taxon>Gammaproteobacteria</taxon>
        <taxon>Lysobacterales</taxon>
        <taxon>Rhodanobacteraceae</taxon>
        <taxon>Luteibacter</taxon>
    </lineage>
</organism>
<comment type="function">
    <text evidence="2">Catalyzes the reversible cyclization of carbamoyl aspartate to dihydroorotate.</text>
</comment>
<comment type="similarity">
    <text evidence="3">Belongs to the metallo-dependent hydrolases superfamily. DHOase family. Class I DHOase subfamily.</text>
</comment>
<dbReference type="AlphaFoldDB" id="A0A0F3JZA6"/>
<dbReference type="InterPro" id="IPR002195">
    <property type="entry name" value="Dihydroorotase_CS"/>
</dbReference>
<dbReference type="PANTHER" id="PTHR43668">
    <property type="entry name" value="ALLANTOINASE"/>
    <property type="match status" value="1"/>
</dbReference>
<evidence type="ECO:0000256" key="4">
    <source>
        <dbReference type="ARBA" id="ARBA00022723"/>
    </source>
</evidence>
<evidence type="ECO:0000313" key="8">
    <source>
        <dbReference type="Proteomes" id="UP000033651"/>
    </source>
</evidence>
<feature type="domain" description="Amidohydrolase-related" evidence="6">
    <location>
        <begin position="55"/>
        <end position="429"/>
    </location>
</feature>
<dbReference type="SUPFAM" id="SSF51338">
    <property type="entry name" value="Composite domain of metallo-dependent hydrolases"/>
    <property type="match status" value="1"/>
</dbReference>
<dbReference type="EC" id="3.5.2.3" evidence="7"/>
<evidence type="ECO:0000256" key="2">
    <source>
        <dbReference type="ARBA" id="ARBA00002368"/>
    </source>
</evidence>
<dbReference type="InterPro" id="IPR011059">
    <property type="entry name" value="Metal-dep_hydrolase_composite"/>
</dbReference>
<dbReference type="GO" id="GO:0004151">
    <property type="term" value="F:dihydroorotase activity"/>
    <property type="evidence" value="ECO:0007669"/>
    <property type="project" value="UniProtKB-EC"/>
</dbReference>
<dbReference type="GO" id="GO:0004038">
    <property type="term" value="F:allantoinase activity"/>
    <property type="evidence" value="ECO:0007669"/>
    <property type="project" value="TreeGrafter"/>
</dbReference>
<sequence length="448" mass="49588">MPMTDAWLIKNAELINENKRFTADVRVRDGKIATIAQGLEKERDEEVIDATGLWLMPGMIDDQVHFREPGLTQKADIASESKACAAGGITSFMEMPNTKPPALDRDSLEAKYTRAAETSVVNYAFYMGASNDNLEHIRKLDPKAAPGVKVFMGASTGNMLVDNPETLDGIFRDTPVPIITHCEDTPMIDANLAKAHEKYGEDIPVWEHPHIRSREACIKSTRLAISLAKKHNTRLHVLHISTADELALFEPGPIEGKRITAETCVHFLHFGGKADYEEKGSFIKCNPAIKEESDREAITRALAEGRLDVLATDHAPHLLDEKAQKYDKAPSGLPLVQFALQAALQRVTEGTLTLERVVEAVCHNPAKLFNVETRGFLREGYAADLVLVDPNKPHTVTREEVLSKCGWSPFEGYTFSSSIASTFVNGQRVFDGKTVDTSVHGQRLTFDR</sequence>
<keyword evidence="5 7" id="KW-0378">Hydrolase</keyword>
<dbReference type="CDD" id="cd01318">
    <property type="entry name" value="DHOase_IIb"/>
    <property type="match status" value="1"/>
</dbReference>
<name>A0A0F3JZA6_9GAMM</name>
<dbReference type="NCBIfam" id="NF006688">
    <property type="entry name" value="PRK09236.1"/>
    <property type="match status" value="1"/>
</dbReference>
<dbReference type="Gene3D" id="2.30.40.10">
    <property type="entry name" value="Urease, subunit C, domain 1"/>
    <property type="match status" value="1"/>
</dbReference>
<dbReference type="GO" id="GO:0006145">
    <property type="term" value="P:purine nucleobase catabolic process"/>
    <property type="evidence" value="ECO:0007669"/>
    <property type="project" value="TreeGrafter"/>
</dbReference>
<evidence type="ECO:0000256" key="5">
    <source>
        <dbReference type="ARBA" id="ARBA00022801"/>
    </source>
</evidence>
<dbReference type="InterPro" id="IPR032466">
    <property type="entry name" value="Metal_Hydrolase"/>
</dbReference>
<dbReference type="NCBIfam" id="TIGR00857">
    <property type="entry name" value="pyrC_multi"/>
    <property type="match status" value="1"/>
</dbReference>
<comment type="caution">
    <text evidence="7">The sequence shown here is derived from an EMBL/GenBank/DDBJ whole genome shotgun (WGS) entry which is preliminary data.</text>
</comment>
<protein>
    <submittedName>
        <fullName evidence="7">Dihydroorotase</fullName>
        <ecNumber evidence="7">3.5.2.3</ecNumber>
    </submittedName>
</protein>
<dbReference type="Pfam" id="PF01979">
    <property type="entry name" value="Amidohydro_1"/>
    <property type="match status" value="1"/>
</dbReference>
<dbReference type="GO" id="GO:0005737">
    <property type="term" value="C:cytoplasm"/>
    <property type="evidence" value="ECO:0007669"/>
    <property type="project" value="TreeGrafter"/>
</dbReference>
<dbReference type="EMBL" id="JZRB01000122">
    <property type="protein sequence ID" value="KJV24261.1"/>
    <property type="molecule type" value="Genomic_DNA"/>
</dbReference>
<dbReference type="Proteomes" id="UP000033651">
    <property type="component" value="Unassembled WGS sequence"/>
</dbReference>
<comment type="cofactor">
    <cofactor evidence="1">
        <name>Zn(2+)</name>
        <dbReference type="ChEBI" id="CHEBI:29105"/>
    </cofactor>
</comment>
<accession>A0A0F3JZA6</accession>
<evidence type="ECO:0000259" key="6">
    <source>
        <dbReference type="Pfam" id="PF01979"/>
    </source>
</evidence>
<dbReference type="SUPFAM" id="SSF51556">
    <property type="entry name" value="Metallo-dependent hydrolases"/>
    <property type="match status" value="1"/>
</dbReference>
<keyword evidence="8" id="KW-1185">Reference proteome</keyword>
<evidence type="ECO:0000313" key="7">
    <source>
        <dbReference type="EMBL" id="KJV24261.1"/>
    </source>
</evidence>
<dbReference type="PANTHER" id="PTHR43668:SF4">
    <property type="entry name" value="ALLANTOINASE"/>
    <property type="match status" value="1"/>
</dbReference>
<dbReference type="InterPro" id="IPR006680">
    <property type="entry name" value="Amidohydro-rel"/>
</dbReference>
<gene>
    <name evidence="7" type="ORF">VI08_20490</name>
</gene>
<dbReference type="PROSITE" id="PS00483">
    <property type="entry name" value="DIHYDROOROTASE_2"/>
    <property type="match status" value="1"/>
</dbReference>
<proteinExistence type="inferred from homology"/>